<dbReference type="InterPro" id="IPR050593">
    <property type="entry name" value="LovG"/>
</dbReference>
<dbReference type="PANTHER" id="PTHR48070">
    <property type="entry name" value="ESTERASE OVCA2"/>
    <property type="match status" value="1"/>
</dbReference>
<reference evidence="3 4" key="1">
    <citation type="submission" date="2024-05" db="EMBL/GenBank/DDBJ databases">
        <title>Long read based assembly of the Candida bracarensis genome reveals expanded adhesin content.</title>
        <authorList>
            <person name="Marcet-Houben M."/>
            <person name="Ksiezopolska E."/>
            <person name="Gabaldon T."/>
        </authorList>
    </citation>
    <scope>NUCLEOTIDE SEQUENCE [LARGE SCALE GENOMIC DNA]</scope>
    <source>
        <strain evidence="3 4">CBM6</strain>
    </source>
</reference>
<gene>
    <name evidence="3" type="ORF">RNJ44_02540</name>
</gene>
<sequence>MSKKVLMLHGLAQSGDYFESKTKGFKQELEKLGYELYYPTAPNRYPPADLPAGLLDEISDGMTSSDGVIAWLQNDEQGGGYSIPDTTITFLHDYIISHGPFHGLVGFSQGAGVAGYLATDINGLLGLTAEEQPQLEFMMVFSGFRFRPPKYQAQYDSHPIKIRSLHVQGELDTVTEPERVQSLFTSCDSETRTFLSHKGGHFIPNSRGFLKKIVEWLN</sequence>
<dbReference type="EMBL" id="JBEVYD010000013">
    <property type="protein sequence ID" value="KAL3228595.1"/>
    <property type="molecule type" value="Genomic_DNA"/>
</dbReference>
<proteinExistence type="predicted"/>
<dbReference type="Proteomes" id="UP001623330">
    <property type="component" value="Unassembled WGS sequence"/>
</dbReference>
<dbReference type="InterPro" id="IPR029058">
    <property type="entry name" value="AB_hydrolase_fold"/>
</dbReference>
<dbReference type="SUPFAM" id="SSF53474">
    <property type="entry name" value="alpha/beta-Hydrolases"/>
    <property type="match status" value="1"/>
</dbReference>
<keyword evidence="4" id="KW-1185">Reference proteome</keyword>
<dbReference type="PANTHER" id="PTHR48070:SF6">
    <property type="entry name" value="ESTERASE OVCA2"/>
    <property type="match status" value="1"/>
</dbReference>
<feature type="domain" description="Serine hydrolase" evidence="2">
    <location>
        <begin position="2"/>
        <end position="212"/>
    </location>
</feature>
<evidence type="ECO:0000313" key="3">
    <source>
        <dbReference type="EMBL" id="KAL3228595.1"/>
    </source>
</evidence>
<protein>
    <submittedName>
        <fullName evidence="3">Family of serine hydrolases 2</fullName>
    </submittedName>
</protein>
<comment type="caution">
    <text evidence="3">The sequence shown here is derived from an EMBL/GenBank/DDBJ whole genome shotgun (WGS) entry which is preliminary data.</text>
</comment>
<evidence type="ECO:0000256" key="1">
    <source>
        <dbReference type="ARBA" id="ARBA00022801"/>
    </source>
</evidence>
<dbReference type="Pfam" id="PF03959">
    <property type="entry name" value="FSH1"/>
    <property type="match status" value="1"/>
</dbReference>
<dbReference type="Gene3D" id="3.40.50.1820">
    <property type="entry name" value="alpha/beta hydrolase"/>
    <property type="match status" value="1"/>
</dbReference>
<dbReference type="InterPro" id="IPR005645">
    <property type="entry name" value="FSH-like_dom"/>
</dbReference>
<name>A0ABR4NM13_9SACH</name>
<organism evidence="3 4">
    <name type="scientific">Nakaseomyces bracarensis</name>
    <dbReference type="NCBI Taxonomy" id="273131"/>
    <lineage>
        <taxon>Eukaryota</taxon>
        <taxon>Fungi</taxon>
        <taxon>Dikarya</taxon>
        <taxon>Ascomycota</taxon>
        <taxon>Saccharomycotina</taxon>
        <taxon>Saccharomycetes</taxon>
        <taxon>Saccharomycetales</taxon>
        <taxon>Saccharomycetaceae</taxon>
        <taxon>Nakaseomyces</taxon>
    </lineage>
</organism>
<keyword evidence="1 3" id="KW-0378">Hydrolase</keyword>
<accession>A0ABR4NM13</accession>
<dbReference type="GO" id="GO:0016787">
    <property type="term" value="F:hydrolase activity"/>
    <property type="evidence" value="ECO:0007669"/>
    <property type="project" value="UniProtKB-KW"/>
</dbReference>
<evidence type="ECO:0000259" key="2">
    <source>
        <dbReference type="Pfam" id="PF03959"/>
    </source>
</evidence>
<evidence type="ECO:0000313" key="4">
    <source>
        <dbReference type="Proteomes" id="UP001623330"/>
    </source>
</evidence>